<accession>A0ABT9XJE8</accession>
<protein>
    <submittedName>
        <fullName evidence="2">Membrane protein YhdT</fullName>
    </submittedName>
</protein>
<evidence type="ECO:0000313" key="3">
    <source>
        <dbReference type="Proteomes" id="UP001232973"/>
    </source>
</evidence>
<evidence type="ECO:0000256" key="1">
    <source>
        <dbReference type="SAM" id="Phobius"/>
    </source>
</evidence>
<organism evidence="2 3">
    <name type="scientific">Alicyclobacillus cycloheptanicus</name>
    <dbReference type="NCBI Taxonomy" id="1457"/>
    <lineage>
        <taxon>Bacteria</taxon>
        <taxon>Bacillati</taxon>
        <taxon>Bacillota</taxon>
        <taxon>Bacilli</taxon>
        <taxon>Bacillales</taxon>
        <taxon>Alicyclobacillaceae</taxon>
        <taxon>Alicyclobacillus</taxon>
    </lineage>
</organism>
<dbReference type="RefSeq" id="WP_274457273.1">
    <property type="nucleotide sequence ID" value="NZ_CP067097.1"/>
</dbReference>
<keyword evidence="1" id="KW-1133">Transmembrane helix</keyword>
<gene>
    <name evidence="2" type="ORF">J2S03_001688</name>
</gene>
<sequence>MKKGSKWWYVLALIPLIGTLFPSFYSSVTPTLWGVPFFYWYQMMWVIISAILTAIMYAALKNN</sequence>
<feature type="transmembrane region" description="Helical" evidence="1">
    <location>
        <begin position="37"/>
        <end position="60"/>
    </location>
</feature>
<comment type="caution">
    <text evidence="2">The sequence shown here is derived from an EMBL/GenBank/DDBJ whole genome shotgun (WGS) entry which is preliminary data.</text>
</comment>
<reference evidence="2 3" key="1">
    <citation type="submission" date="2023-07" db="EMBL/GenBank/DDBJ databases">
        <title>Genomic Encyclopedia of Type Strains, Phase IV (KMG-IV): sequencing the most valuable type-strain genomes for metagenomic binning, comparative biology and taxonomic classification.</title>
        <authorList>
            <person name="Goeker M."/>
        </authorList>
    </citation>
    <scope>NUCLEOTIDE SEQUENCE [LARGE SCALE GENOMIC DNA]</scope>
    <source>
        <strain evidence="2 3">DSM 4006</strain>
    </source>
</reference>
<dbReference type="Proteomes" id="UP001232973">
    <property type="component" value="Unassembled WGS sequence"/>
</dbReference>
<dbReference type="Pfam" id="PF11755">
    <property type="entry name" value="DUF3311"/>
    <property type="match status" value="1"/>
</dbReference>
<dbReference type="InterPro" id="IPR021741">
    <property type="entry name" value="DUF3311"/>
</dbReference>
<evidence type="ECO:0000313" key="2">
    <source>
        <dbReference type="EMBL" id="MDQ0189841.1"/>
    </source>
</evidence>
<keyword evidence="3" id="KW-1185">Reference proteome</keyword>
<keyword evidence="1" id="KW-0812">Transmembrane</keyword>
<name>A0ABT9XJE8_9BACL</name>
<feature type="transmembrane region" description="Helical" evidence="1">
    <location>
        <begin position="7"/>
        <end position="25"/>
    </location>
</feature>
<keyword evidence="1" id="KW-0472">Membrane</keyword>
<proteinExistence type="predicted"/>
<dbReference type="EMBL" id="JAUSTP010000011">
    <property type="protein sequence ID" value="MDQ0189841.1"/>
    <property type="molecule type" value="Genomic_DNA"/>
</dbReference>